<organism evidence="1 2">
    <name type="scientific">Cronartium quercuum f. sp. fusiforme G11</name>
    <dbReference type="NCBI Taxonomy" id="708437"/>
    <lineage>
        <taxon>Eukaryota</taxon>
        <taxon>Fungi</taxon>
        <taxon>Dikarya</taxon>
        <taxon>Basidiomycota</taxon>
        <taxon>Pucciniomycotina</taxon>
        <taxon>Pucciniomycetes</taxon>
        <taxon>Pucciniales</taxon>
        <taxon>Coleosporiaceae</taxon>
        <taxon>Cronartium</taxon>
    </lineage>
</organism>
<dbReference type="EMBL" id="MU167265">
    <property type="protein sequence ID" value="KAG0146101.1"/>
    <property type="molecule type" value="Genomic_DNA"/>
</dbReference>
<sequence>MGGSQLEKVKLFWKPIAGPSAFEEEEISRFRLKTYYDKISLGEKIFKIFDRVFLEGPIGYVRKLLRRSGVDSSSGAFRAPDLRWRFWKTSAEAFDSQISKSEAAGRALGRLGSTSKGQQARSRIHHIRKASKERGPNVALPEHGLHHGEMLRIFVSLEERFTGEEFDKNTTNQPHVARIRPRHVYGSKMRCLVDTEPREVPPQKSHCQGRLIESLMIVTLSSTC</sequence>
<gene>
    <name evidence="1" type="ORF">CROQUDRAFT_93005</name>
</gene>
<keyword evidence="2" id="KW-1185">Reference proteome</keyword>
<accession>A0A9P6NMC1</accession>
<dbReference type="AlphaFoldDB" id="A0A9P6NMC1"/>
<name>A0A9P6NMC1_9BASI</name>
<comment type="caution">
    <text evidence="1">The sequence shown here is derived from an EMBL/GenBank/DDBJ whole genome shotgun (WGS) entry which is preliminary data.</text>
</comment>
<dbReference type="Proteomes" id="UP000886653">
    <property type="component" value="Unassembled WGS sequence"/>
</dbReference>
<reference evidence="1" key="1">
    <citation type="submission" date="2013-11" db="EMBL/GenBank/DDBJ databases">
        <title>Genome sequence of the fusiform rust pathogen reveals effectors for host alternation and coevolution with pine.</title>
        <authorList>
            <consortium name="DOE Joint Genome Institute"/>
            <person name="Smith K."/>
            <person name="Pendleton A."/>
            <person name="Kubisiak T."/>
            <person name="Anderson C."/>
            <person name="Salamov A."/>
            <person name="Aerts A."/>
            <person name="Riley R."/>
            <person name="Clum A."/>
            <person name="Lindquist E."/>
            <person name="Ence D."/>
            <person name="Campbell M."/>
            <person name="Kronenberg Z."/>
            <person name="Feau N."/>
            <person name="Dhillon B."/>
            <person name="Hamelin R."/>
            <person name="Burleigh J."/>
            <person name="Smith J."/>
            <person name="Yandell M."/>
            <person name="Nelson C."/>
            <person name="Grigoriev I."/>
            <person name="Davis J."/>
        </authorList>
    </citation>
    <scope>NUCLEOTIDE SEQUENCE</scope>
    <source>
        <strain evidence="1">G11</strain>
    </source>
</reference>
<protein>
    <submittedName>
        <fullName evidence="1">Uncharacterized protein</fullName>
    </submittedName>
</protein>
<evidence type="ECO:0000313" key="1">
    <source>
        <dbReference type="EMBL" id="KAG0146101.1"/>
    </source>
</evidence>
<proteinExistence type="predicted"/>
<evidence type="ECO:0000313" key="2">
    <source>
        <dbReference type="Proteomes" id="UP000886653"/>
    </source>
</evidence>